<comment type="caution">
    <text evidence="2">The sequence shown here is derived from an EMBL/GenBank/DDBJ whole genome shotgun (WGS) entry which is preliminary data.</text>
</comment>
<accession>A0A813GC66</accession>
<protein>
    <submittedName>
        <fullName evidence="2">Uncharacterized protein</fullName>
    </submittedName>
</protein>
<feature type="compositionally biased region" description="Basic and acidic residues" evidence="1">
    <location>
        <begin position="21"/>
        <end position="39"/>
    </location>
</feature>
<reference evidence="2" key="1">
    <citation type="submission" date="2021-02" db="EMBL/GenBank/DDBJ databases">
        <authorList>
            <person name="Dougan E. K."/>
            <person name="Rhodes N."/>
            <person name="Thang M."/>
            <person name="Chan C."/>
        </authorList>
    </citation>
    <scope>NUCLEOTIDE SEQUENCE</scope>
</reference>
<dbReference type="EMBL" id="CAJNNV010028249">
    <property type="protein sequence ID" value="CAE8623820.1"/>
    <property type="molecule type" value="Genomic_DNA"/>
</dbReference>
<organism evidence="2 3">
    <name type="scientific">Polarella glacialis</name>
    <name type="common">Dinoflagellate</name>
    <dbReference type="NCBI Taxonomy" id="89957"/>
    <lineage>
        <taxon>Eukaryota</taxon>
        <taxon>Sar</taxon>
        <taxon>Alveolata</taxon>
        <taxon>Dinophyceae</taxon>
        <taxon>Suessiales</taxon>
        <taxon>Suessiaceae</taxon>
        <taxon>Polarella</taxon>
    </lineage>
</organism>
<dbReference type="AlphaFoldDB" id="A0A813GC66"/>
<dbReference type="Proteomes" id="UP000654075">
    <property type="component" value="Unassembled WGS sequence"/>
</dbReference>
<evidence type="ECO:0000313" key="3">
    <source>
        <dbReference type="Proteomes" id="UP000654075"/>
    </source>
</evidence>
<sequence length="203" mass="22694">MLCRCWRPRNRVTLAVIIVDEADKKGSKRKVSEQAKADDVQESSDEVPAGQETPDEVSARRQERQERQERRDARSTPRQPSSQRRLPHSGRFASIGALQNQPHTVGALQDQRHTTALASQAAAEDTLGRAKEKKQQRKKAEVKQQRQHQQQQQQGKKAADPGQSGTLHPSLAAKPSALEAASERQSTERQERKKAEEQNQSGA</sequence>
<name>A0A813GC66_POLGL</name>
<evidence type="ECO:0000256" key="1">
    <source>
        <dbReference type="SAM" id="MobiDB-lite"/>
    </source>
</evidence>
<evidence type="ECO:0000313" key="2">
    <source>
        <dbReference type="EMBL" id="CAE8623820.1"/>
    </source>
</evidence>
<feature type="compositionally biased region" description="Basic and acidic residues" evidence="1">
    <location>
        <begin position="57"/>
        <end position="75"/>
    </location>
</feature>
<gene>
    <name evidence="2" type="ORF">PGLA1383_LOCUS41032</name>
</gene>
<proteinExistence type="predicted"/>
<keyword evidence="3" id="KW-1185">Reference proteome</keyword>
<feature type="region of interest" description="Disordered" evidence="1">
    <location>
        <begin position="20"/>
        <end position="203"/>
    </location>
</feature>
<feature type="compositionally biased region" description="Basic and acidic residues" evidence="1">
    <location>
        <begin position="181"/>
        <end position="197"/>
    </location>
</feature>